<dbReference type="PANTHER" id="PTHR48044:SF22">
    <property type="entry name" value="GLYCOSYLTRANSFERASE"/>
    <property type="match status" value="1"/>
</dbReference>
<dbReference type="EC" id="2.4.1.-" evidence="4"/>
<evidence type="ECO:0000256" key="2">
    <source>
        <dbReference type="ARBA" id="ARBA00022679"/>
    </source>
</evidence>
<dbReference type="CDD" id="cd03784">
    <property type="entry name" value="GT1_Gtf-like"/>
    <property type="match status" value="1"/>
</dbReference>
<evidence type="ECO:0000259" key="5">
    <source>
        <dbReference type="Pfam" id="PF26168"/>
    </source>
</evidence>
<dbReference type="SUPFAM" id="SSF53756">
    <property type="entry name" value="UDP-Glycosyltransferase/glycogen phosphorylase"/>
    <property type="match status" value="1"/>
</dbReference>
<dbReference type="GO" id="GO:0008194">
    <property type="term" value="F:UDP-glycosyltransferase activity"/>
    <property type="evidence" value="ECO:0007669"/>
    <property type="project" value="InterPro"/>
</dbReference>
<protein>
    <recommendedName>
        <fullName evidence="4">Glycosyltransferase</fullName>
        <ecNumber evidence="4">2.4.1.-</ecNumber>
    </recommendedName>
</protein>
<keyword evidence="7" id="KW-1185">Reference proteome</keyword>
<keyword evidence="3" id="KW-0328">Glycosyltransferase</keyword>
<feature type="domain" description="Glycosyltransferase N-terminal" evidence="5">
    <location>
        <begin position="22"/>
        <end position="256"/>
    </location>
</feature>
<gene>
    <name evidence="6" type="ORF">L484_016555</name>
</gene>
<sequence>MANQSQESVPERQSSFSSSSASVVVVVVPFPAQSHLNQLLQLSHIISSRKIPVHYVGSTLHISQVKSRANQALNGTKTLIQFHDFPIPHFPSPLPYDTKFVSHLMPSFEASVKYLREPFANLLTLLSKTATRVVIIHDPLMTSVVQDSSTLPNTESYRFHCASSFYYFASLRDTLGIQIRHDGDNDPKNIPSCEKSLTPEFGAFIGYQVQFMKKMKTSGHLYNACRLIESDFLDFILEKARESDEDVKLWAIGPLETVTSFKNRWGNRVDSQGQHKCLEWLDKQERNSVLYISFGTTTFMKDEQIRELAIGLEKSGVKFLWVLRDADKGNVFDEGEVRRPQLPQGFEERVKEKGIVVRDWAPQLEILGHSSTGGFMSHCGWNSCVESISLGVPIAAWPMHSDQPMNAVFITNVLKVGVLVREWAKKDELVSSSVIEKVVKRLMKSEEGDEMRKMAEELGNELRKATDEGGVSRMELDSFIAHITR</sequence>
<accession>W9QSK9</accession>
<evidence type="ECO:0000256" key="3">
    <source>
        <dbReference type="RuleBase" id="RU003718"/>
    </source>
</evidence>
<dbReference type="Proteomes" id="UP000030645">
    <property type="component" value="Unassembled WGS sequence"/>
</dbReference>
<keyword evidence="2 3" id="KW-0808">Transferase</keyword>
<dbReference type="KEGG" id="mnt:21399598"/>
<dbReference type="EMBL" id="KE343711">
    <property type="protein sequence ID" value="EXB39085.1"/>
    <property type="molecule type" value="Genomic_DNA"/>
</dbReference>
<dbReference type="Pfam" id="PF00201">
    <property type="entry name" value="UDPGT"/>
    <property type="match status" value="1"/>
</dbReference>
<name>W9QSK9_9ROSA</name>
<evidence type="ECO:0000313" key="6">
    <source>
        <dbReference type="EMBL" id="EXB39085.1"/>
    </source>
</evidence>
<dbReference type="InterPro" id="IPR058980">
    <property type="entry name" value="Glyco_transf_N"/>
</dbReference>
<dbReference type="InterPro" id="IPR035595">
    <property type="entry name" value="UDP_glycos_trans_CS"/>
</dbReference>
<dbReference type="PROSITE" id="PS00375">
    <property type="entry name" value="UDPGT"/>
    <property type="match status" value="1"/>
</dbReference>
<dbReference type="InterPro" id="IPR002213">
    <property type="entry name" value="UDP_glucos_trans"/>
</dbReference>
<dbReference type="PANTHER" id="PTHR48044">
    <property type="entry name" value="GLYCOSYLTRANSFERASE"/>
    <property type="match status" value="1"/>
</dbReference>
<evidence type="ECO:0000256" key="1">
    <source>
        <dbReference type="ARBA" id="ARBA00009995"/>
    </source>
</evidence>
<comment type="similarity">
    <text evidence="1 3">Belongs to the UDP-glycosyltransferase family.</text>
</comment>
<reference evidence="7" key="1">
    <citation type="submission" date="2013-01" db="EMBL/GenBank/DDBJ databases">
        <title>Draft Genome Sequence of a Mulberry Tree, Morus notabilis C.K. Schneid.</title>
        <authorList>
            <person name="He N."/>
            <person name="Zhao S."/>
        </authorList>
    </citation>
    <scope>NUCLEOTIDE SEQUENCE</scope>
</reference>
<dbReference type="FunFam" id="3.40.50.2000:FF:000060">
    <property type="entry name" value="Glycosyltransferase"/>
    <property type="match status" value="1"/>
</dbReference>
<dbReference type="Gene3D" id="3.40.50.2000">
    <property type="entry name" value="Glycogen Phosphorylase B"/>
    <property type="match status" value="2"/>
</dbReference>
<evidence type="ECO:0000256" key="4">
    <source>
        <dbReference type="RuleBase" id="RU362057"/>
    </source>
</evidence>
<organism evidence="6 7">
    <name type="scientific">Morus notabilis</name>
    <dbReference type="NCBI Taxonomy" id="981085"/>
    <lineage>
        <taxon>Eukaryota</taxon>
        <taxon>Viridiplantae</taxon>
        <taxon>Streptophyta</taxon>
        <taxon>Embryophyta</taxon>
        <taxon>Tracheophyta</taxon>
        <taxon>Spermatophyta</taxon>
        <taxon>Magnoliopsida</taxon>
        <taxon>eudicotyledons</taxon>
        <taxon>Gunneridae</taxon>
        <taxon>Pentapetalae</taxon>
        <taxon>rosids</taxon>
        <taxon>fabids</taxon>
        <taxon>Rosales</taxon>
        <taxon>Moraceae</taxon>
        <taxon>Moreae</taxon>
        <taxon>Morus</taxon>
    </lineage>
</organism>
<dbReference type="OrthoDB" id="5835829at2759"/>
<dbReference type="AlphaFoldDB" id="W9QSK9"/>
<evidence type="ECO:0000313" key="7">
    <source>
        <dbReference type="Proteomes" id="UP000030645"/>
    </source>
</evidence>
<dbReference type="GO" id="GO:1901137">
    <property type="term" value="P:carbohydrate derivative biosynthetic process"/>
    <property type="evidence" value="ECO:0007669"/>
    <property type="project" value="UniProtKB-ARBA"/>
</dbReference>
<dbReference type="eggNOG" id="KOG1192">
    <property type="taxonomic scope" value="Eukaryota"/>
</dbReference>
<dbReference type="Pfam" id="PF26168">
    <property type="entry name" value="Glyco_transf_N"/>
    <property type="match status" value="1"/>
</dbReference>
<proteinExistence type="inferred from homology"/>